<gene>
    <name evidence="3" type="ORF">O0R46_04280</name>
</gene>
<dbReference type="Pfam" id="PF04203">
    <property type="entry name" value="Sortase"/>
    <property type="match status" value="1"/>
</dbReference>
<keyword evidence="2" id="KW-1133">Transmembrane helix</keyword>
<evidence type="ECO:0000256" key="2">
    <source>
        <dbReference type="SAM" id="Phobius"/>
    </source>
</evidence>
<accession>A0ABY7JQP1</accession>
<dbReference type="Proteomes" id="UP001164187">
    <property type="component" value="Chromosome"/>
</dbReference>
<dbReference type="EMBL" id="CP114052">
    <property type="protein sequence ID" value="WAW15672.1"/>
    <property type="molecule type" value="Genomic_DNA"/>
</dbReference>
<keyword evidence="1" id="KW-0378">Hydrolase</keyword>
<keyword evidence="4" id="KW-1185">Reference proteome</keyword>
<dbReference type="Gene3D" id="2.40.260.10">
    <property type="entry name" value="Sortase"/>
    <property type="match status" value="1"/>
</dbReference>
<keyword evidence="2" id="KW-0812">Transmembrane</keyword>
<organism evidence="3 4">
    <name type="scientific">Peptostreptococcus equinus</name>
    <dbReference type="NCBI Taxonomy" id="3003601"/>
    <lineage>
        <taxon>Bacteria</taxon>
        <taxon>Bacillati</taxon>
        <taxon>Bacillota</taxon>
        <taxon>Clostridia</taxon>
        <taxon>Peptostreptococcales</taxon>
        <taxon>Peptostreptococcaceae</taxon>
        <taxon>Peptostreptococcus</taxon>
    </lineage>
</organism>
<evidence type="ECO:0000313" key="4">
    <source>
        <dbReference type="Proteomes" id="UP001164187"/>
    </source>
</evidence>
<protein>
    <submittedName>
        <fullName evidence="3">Class C sortase</fullName>
    </submittedName>
</protein>
<dbReference type="InterPro" id="IPR023365">
    <property type="entry name" value="Sortase_dom-sf"/>
</dbReference>
<keyword evidence="2" id="KW-0472">Membrane</keyword>
<sequence length="202" mass="23107">MKNKGKLLISIGVIILISSLAFMGFTHIRMIKRANEIQHKKEDFVKKVKQSNEGHSKFKDEDFNGVLGFVEIEKIKLLLPIYKSTSDKELRDGVGIVETTGQPTNQLNTVSVLAGHRGGYNGKDTFLKIDQLKNGDIVKVTDRKNVYRYKVTGRTIIEPTDWTKFNKEPDKAKLILMSCHPYPTNTHRMLVFTELIRIDFIK</sequence>
<dbReference type="RefSeq" id="WP_269312349.1">
    <property type="nucleotide sequence ID" value="NZ_CP114052.1"/>
</dbReference>
<feature type="transmembrane region" description="Helical" evidence="2">
    <location>
        <begin position="7"/>
        <end position="28"/>
    </location>
</feature>
<name>A0ABY7JQP1_9FIRM</name>
<dbReference type="SUPFAM" id="SSF63817">
    <property type="entry name" value="Sortase"/>
    <property type="match status" value="1"/>
</dbReference>
<dbReference type="NCBIfam" id="TIGR01076">
    <property type="entry name" value="sortase_fam"/>
    <property type="match status" value="1"/>
</dbReference>
<proteinExistence type="predicted"/>
<reference evidence="3" key="1">
    <citation type="submission" date="2022-12" db="EMBL/GenBank/DDBJ databases">
        <title>Peptostreptococcus.</title>
        <authorList>
            <person name="Lee S.H."/>
        </authorList>
    </citation>
    <scope>NUCLEOTIDE SEQUENCE</scope>
    <source>
        <strain evidence="3">CBA3647</strain>
    </source>
</reference>
<dbReference type="CDD" id="cd05827">
    <property type="entry name" value="Sortase_C"/>
    <property type="match status" value="1"/>
</dbReference>
<dbReference type="InterPro" id="IPR005754">
    <property type="entry name" value="Sortase"/>
</dbReference>
<evidence type="ECO:0000313" key="3">
    <source>
        <dbReference type="EMBL" id="WAW15672.1"/>
    </source>
</evidence>
<evidence type="ECO:0000256" key="1">
    <source>
        <dbReference type="ARBA" id="ARBA00022801"/>
    </source>
</evidence>
<dbReference type="InterPro" id="IPR042002">
    <property type="entry name" value="Sortase_C"/>
</dbReference>